<evidence type="ECO:0000313" key="1">
    <source>
        <dbReference type="EMBL" id="PJG82762.1"/>
    </source>
</evidence>
<dbReference type="RefSeq" id="WP_100296861.1">
    <property type="nucleotide sequence ID" value="NZ_PHGZ01000014.1"/>
</dbReference>
<dbReference type="EMBL" id="PHGZ01000014">
    <property type="protein sequence ID" value="PJG82762.1"/>
    <property type="molecule type" value="Genomic_DNA"/>
</dbReference>
<dbReference type="AlphaFoldDB" id="A0A2M8RV37"/>
<sequence>MELLKFPNHRTFIEQLECTLQNYLIFEFQTKDNRMIYMRHPIFQSPSDEIKLVFVQAENFLIMWRNMQYPQEPHLSWGNEDEWRHDYKFHYAEKGFSFGRINPVPLAEISCKEYIKRIPIYEKRLLWFDKLVGYSEEYISECSFINGVTRTIYLLANGIKQFPVYVYGKSNAILLAKHAGITPSSFYDLTELNLELENLLKGKNLYEPLSWQEQN</sequence>
<keyword evidence="2" id="KW-1185">Reference proteome</keyword>
<accession>A0A2M8RV37</accession>
<dbReference type="InterPro" id="IPR035615">
    <property type="entry name" value="FiwA/Osa"/>
</dbReference>
<reference evidence="1 2" key="1">
    <citation type="submission" date="2017-11" db="EMBL/GenBank/DDBJ databases">
        <title>Reclassification of Bisgaard taxon 5 as Caviibacterium pharyngocola gen. nov., sp. nov.</title>
        <authorList>
            <person name="Christensen H."/>
        </authorList>
    </citation>
    <scope>NUCLEOTIDE SEQUENCE [LARGE SCALE GENOMIC DNA]</scope>
    <source>
        <strain evidence="1 2">7_3</strain>
    </source>
</reference>
<comment type="caution">
    <text evidence="1">The sequence shown here is derived from an EMBL/GenBank/DDBJ whole genome shotgun (WGS) entry which is preliminary data.</text>
</comment>
<dbReference type="Proteomes" id="UP000230282">
    <property type="component" value="Unassembled WGS sequence"/>
</dbReference>
<organism evidence="1 2">
    <name type="scientific">Caviibacterium pharyngocola</name>
    <dbReference type="NCBI Taxonomy" id="28159"/>
    <lineage>
        <taxon>Bacteria</taxon>
        <taxon>Pseudomonadati</taxon>
        <taxon>Pseudomonadota</taxon>
        <taxon>Gammaproteobacteria</taxon>
        <taxon>Pasteurellales</taxon>
        <taxon>Pasteurellaceae</taxon>
        <taxon>Caviibacterium</taxon>
    </lineage>
</organism>
<protein>
    <submittedName>
        <fullName evidence="1">Uncharacterized protein</fullName>
    </submittedName>
</protein>
<gene>
    <name evidence="1" type="ORF">CVP04_07305</name>
</gene>
<dbReference type="OrthoDB" id="5679866at2"/>
<dbReference type="CDD" id="cd16389">
    <property type="entry name" value="FIN"/>
    <property type="match status" value="1"/>
</dbReference>
<evidence type="ECO:0000313" key="2">
    <source>
        <dbReference type="Proteomes" id="UP000230282"/>
    </source>
</evidence>
<name>A0A2M8RV37_9PAST</name>
<dbReference type="Pfam" id="PF22162">
    <property type="entry name" value="PFIN"/>
    <property type="match status" value="1"/>
</dbReference>
<proteinExistence type="predicted"/>
<dbReference type="InterPro" id="IPR054044">
    <property type="entry name" value="PFIN"/>
</dbReference>